<evidence type="ECO:0000256" key="5">
    <source>
        <dbReference type="PIRSR" id="PIRSR604254-1"/>
    </source>
</evidence>
<keyword evidence="2 7" id="KW-0812">Transmembrane</keyword>
<dbReference type="OrthoDB" id="5585746at2759"/>
<evidence type="ECO:0000313" key="8">
    <source>
        <dbReference type="EMBL" id="OCB88467.1"/>
    </source>
</evidence>
<reference evidence="8" key="1">
    <citation type="submission" date="2016-06" db="EMBL/GenBank/DDBJ databases">
        <title>Draft Genome sequence of the fungus Inonotus baumii.</title>
        <authorList>
            <person name="Zhu H."/>
            <person name="Lin W."/>
        </authorList>
    </citation>
    <scope>NUCLEOTIDE SEQUENCE</scope>
    <source>
        <strain evidence="8">821</strain>
    </source>
</reference>
<dbReference type="InterPro" id="IPR004254">
    <property type="entry name" value="AdipoR/HlyIII-related"/>
</dbReference>
<keyword evidence="3 7" id="KW-1133">Transmembrane helix</keyword>
<dbReference type="GO" id="GO:0016020">
    <property type="term" value="C:membrane"/>
    <property type="evidence" value="ECO:0007669"/>
    <property type="project" value="UniProtKB-SubCell"/>
</dbReference>
<feature type="binding site" evidence="5">
    <location>
        <position position="595"/>
    </location>
    <ligand>
        <name>Zn(2+)</name>
        <dbReference type="ChEBI" id="CHEBI:29105"/>
    </ligand>
</feature>
<feature type="transmembrane region" description="Helical" evidence="7">
    <location>
        <begin position="585"/>
        <end position="603"/>
    </location>
</feature>
<feature type="compositionally biased region" description="Low complexity" evidence="6">
    <location>
        <begin position="103"/>
        <end position="119"/>
    </location>
</feature>
<feature type="region of interest" description="Disordered" evidence="6">
    <location>
        <begin position="14"/>
        <end position="64"/>
    </location>
</feature>
<accession>A0A9Q5HYP8</accession>
<dbReference type="PANTHER" id="PTHR20855:SF97">
    <property type="entry name" value="ADIPOR-LIKE RECEPTOR IZH3-RELATED"/>
    <property type="match status" value="1"/>
</dbReference>
<dbReference type="Pfam" id="PF03006">
    <property type="entry name" value="HlyIII"/>
    <property type="match status" value="2"/>
</dbReference>
<dbReference type="Proteomes" id="UP000757232">
    <property type="component" value="Unassembled WGS sequence"/>
</dbReference>
<dbReference type="GO" id="GO:0038023">
    <property type="term" value="F:signaling receptor activity"/>
    <property type="evidence" value="ECO:0007669"/>
    <property type="project" value="TreeGrafter"/>
</dbReference>
<proteinExistence type="predicted"/>
<feature type="transmembrane region" description="Helical" evidence="7">
    <location>
        <begin position="483"/>
        <end position="506"/>
    </location>
</feature>
<sequence length="623" mass="68776">MSASASAVCLLQEETVSETPLDSSSSQSQILHRRRRSSPIKRRQSAPQRPRSSSSSSSSCGPLSSPLGGLDLSMASPAPILASVRVLVLSHLAELEGRLTTSNLALSSPTSPSSPDSGSDGQDLVRSESPNSQGGEEEAMDEAMLSWAHDTLDMLRRIRSDVALHLPDLPFDAQVLEELLHTHLHDLSYQSLLDELRAHLPDLPRPHMPEFTLSDVQNRFQDVKTQIREMSSSLDLSRPLDYLPVLSAHLNSLHARLSSASTSSSSANALPFLPTTGTLSELLDRVLSSDLVPAVLHRVDGNDSPLEKAAKEMSETLKKSLNGSKLVSYMDLPGEWRSNPWVHSGYRFIPLHRWPIILLSLFALHNETVNIYTHMIPLLHNAIRLFPALNYASVPADRPEKVYTAFAMLCLFGSVVWHTMSGCANQVGMELCAKYGSVLCLEVFGQLLSIEFVRVDYVGIGWLISASVGTVVYYGLSCHSQAALAYLSLCVITGITASIFPFMRWFNDPKFRVYRIAFFLGMAFTAFAPLIHLAHLYSVSETLSFISHISPSLLSYIIGLAFYATHVPERFVALYSERMARWTDWIGGGSHAIWHAFIALAIYQHKWGMREMKLGVDGEGCLI</sequence>
<evidence type="ECO:0000256" key="2">
    <source>
        <dbReference type="ARBA" id="ARBA00022692"/>
    </source>
</evidence>
<keyword evidence="5" id="KW-0862">Zinc</keyword>
<dbReference type="PANTHER" id="PTHR20855">
    <property type="entry name" value="ADIPOR/PROGESTIN RECEPTOR-RELATED"/>
    <property type="match status" value="1"/>
</dbReference>
<feature type="compositionally biased region" description="Polar residues" evidence="6">
    <location>
        <begin position="17"/>
        <end position="30"/>
    </location>
</feature>
<comment type="subcellular location">
    <subcellularLocation>
        <location evidence="1">Membrane</location>
        <topology evidence="1">Multi-pass membrane protein</topology>
    </subcellularLocation>
</comment>
<dbReference type="AlphaFoldDB" id="A0A9Q5HYP8"/>
<feature type="transmembrane region" description="Helical" evidence="7">
    <location>
        <begin position="545"/>
        <end position="565"/>
    </location>
</feature>
<evidence type="ECO:0000256" key="4">
    <source>
        <dbReference type="ARBA" id="ARBA00023136"/>
    </source>
</evidence>
<dbReference type="GO" id="GO:0006882">
    <property type="term" value="P:intracellular zinc ion homeostasis"/>
    <property type="evidence" value="ECO:0007669"/>
    <property type="project" value="TreeGrafter"/>
</dbReference>
<keyword evidence="9" id="KW-1185">Reference proteome</keyword>
<name>A0A9Q5HYP8_SANBA</name>
<keyword evidence="4 7" id="KW-0472">Membrane</keyword>
<feature type="compositionally biased region" description="Low complexity" evidence="6">
    <location>
        <begin position="45"/>
        <end position="64"/>
    </location>
</feature>
<feature type="transmembrane region" description="Helical" evidence="7">
    <location>
        <begin position="459"/>
        <end position="476"/>
    </location>
</feature>
<organism evidence="8 9">
    <name type="scientific">Sanghuangporus baumii</name>
    <name type="common">Phellinus baumii</name>
    <dbReference type="NCBI Taxonomy" id="108892"/>
    <lineage>
        <taxon>Eukaryota</taxon>
        <taxon>Fungi</taxon>
        <taxon>Dikarya</taxon>
        <taxon>Basidiomycota</taxon>
        <taxon>Agaricomycotina</taxon>
        <taxon>Agaricomycetes</taxon>
        <taxon>Hymenochaetales</taxon>
        <taxon>Hymenochaetaceae</taxon>
        <taxon>Sanghuangporus</taxon>
    </lineage>
</organism>
<feature type="region of interest" description="Disordered" evidence="6">
    <location>
        <begin position="103"/>
        <end position="140"/>
    </location>
</feature>
<keyword evidence="5" id="KW-0479">Metal-binding</keyword>
<feature type="binding site" evidence="5">
    <location>
        <position position="591"/>
    </location>
    <ligand>
        <name>Zn(2+)</name>
        <dbReference type="ChEBI" id="CHEBI:29105"/>
    </ligand>
</feature>
<dbReference type="GO" id="GO:0046872">
    <property type="term" value="F:metal ion binding"/>
    <property type="evidence" value="ECO:0007669"/>
    <property type="project" value="UniProtKB-KW"/>
</dbReference>
<comment type="caution">
    <text evidence="8">The sequence shown here is derived from an EMBL/GenBank/DDBJ whole genome shotgun (WGS) entry which is preliminary data.</text>
</comment>
<protein>
    <submittedName>
        <fullName evidence="8">HlyIII-domain-containing protein</fullName>
    </submittedName>
</protein>
<gene>
    <name evidence="8" type="ORF">A7U60_g4375</name>
</gene>
<feature type="compositionally biased region" description="Basic residues" evidence="6">
    <location>
        <begin position="31"/>
        <end position="44"/>
    </location>
</feature>
<evidence type="ECO:0000313" key="9">
    <source>
        <dbReference type="Proteomes" id="UP000757232"/>
    </source>
</evidence>
<dbReference type="EMBL" id="LNZH02000178">
    <property type="protein sequence ID" value="OCB88467.1"/>
    <property type="molecule type" value="Genomic_DNA"/>
</dbReference>
<evidence type="ECO:0000256" key="7">
    <source>
        <dbReference type="SAM" id="Phobius"/>
    </source>
</evidence>
<feature type="transmembrane region" description="Helical" evidence="7">
    <location>
        <begin position="512"/>
        <end position="533"/>
    </location>
</feature>
<evidence type="ECO:0000256" key="3">
    <source>
        <dbReference type="ARBA" id="ARBA00022989"/>
    </source>
</evidence>
<evidence type="ECO:0000256" key="6">
    <source>
        <dbReference type="SAM" id="MobiDB-lite"/>
    </source>
</evidence>
<evidence type="ECO:0000256" key="1">
    <source>
        <dbReference type="ARBA" id="ARBA00004141"/>
    </source>
</evidence>